<dbReference type="RefSeq" id="WP_173313933.1">
    <property type="nucleotide sequence ID" value="NZ_BAAAUE010000014.1"/>
</dbReference>
<dbReference type="Proteomes" id="UP000498980">
    <property type="component" value="Unassembled WGS sequence"/>
</dbReference>
<evidence type="ECO:0000313" key="5">
    <source>
        <dbReference type="Proteomes" id="UP000498980"/>
    </source>
</evidence>
<dbReference type="EMBL" id="JACCCF010000001">
    <property type="protein sequence ID" value="NYE41676.1"/>
    <property type="molecule type" value="Genomic_DNA"/>
</dbReference>
<feature type="compositionally biased region" description="Basic and acidic residues" evidence="1">
    <location>
        <begin position="10"/>
        <end position="27"/>
    </location>
</feature>
<dbReference type="SMART" id="SM00866">
    <property type="entry name" value="UTRA"/>
    <property type="match status" value="1"/>
</dbReference>
<feature type="region of interest" description="Disordered" evidence="1">
    <location>
        <begin position="1"/>
        <end position="27"/>
    </location>
</feature>
<dbReference type="InterPro" id="IPR011663">
    <property type="entry name" value="UTRA"/>
</dbReference>
<accession>A0A7J0C688</accession>
<dbReference type="SUPFAM" id="SSF64288">
    <property type="entry name" value="Chorismate lyase-like"/>
    <property type="match status" value="1"/>
</dbReference>
<protein>
    <submittedName>
        <fullName evidence="4">GntR family transcriptional regulator</fullName>
    </submittedName>
</protein>
<feature type="domain" description="UbiC transcription regulator-associated" evidence="2">
    <location>
        <begin position="35"/>
        <end position="176"/>
    </location>
</feature>
<dbReference type="PANTHER" id="PTHR44846">
    <property type="entry name" value="MANNOSYL-D-GLYCERATE TRANSPORT/METABOLISM SYSTEM REPRESSOR MNGR-RELATED"/>
    <property type="match status" value="1"/>
</dbReference>
<dbReference type="GO" id="GO:0045892">
    <property type="term" value="P:negative regulation of DNA-templated transcription"/>
    <property type="evidence" value="ECO:0007669"/>
    <property type="project" value="TreeGrafter"/>
</dbReference>
<dbReference type="Proteomes" id="UP000530403">
    <property type="component" value="Unassembled WGS sequence"/>
</dbReference>
<organism evidence="3 5">
    <name type="scientific">Streptomyces fulvorobeus</name>
    <dbReference type="NCBI Taxonomy" id="284028"/>
    <lineage>
        <taxon>Bacteria</taxon>
        <taxon>Bacillati</taxon>
        <taxon>Actinomycetota</taxon>
        <taxon>Actinomycetes</taxon>
        <taxon>Kitasatosporales</taxon>
        <taxon>Streptomycetaceae</taxon>
        <taxon>Streptomyces</taxon>
    </lineage>
</organism>
<dbReference type="Pfam" id="PF07702">
    <property type="entry name" value="UTRA"/>
    <property type="match status" value="1"/>
</dbReference>
<evidence type="ECO:0000313" key="3">
    <source>
        <dbReference type="EMBL" id="GFM98045.1"/>
    </source>
</evidence>
<evidence type="ECO:0000259" key="2">
    <source>
        <dbReference type="SMART" id="SM00866"/>
    </source>
</evidence>
<name>A0A7J0C688_9ACTN</name>
<dbReference type="EMBL" id="BLWC01000001">
    <property type="protein sequence ID" value="GFM98045.1"/>
    <property type="molecule type" value="Genomic_DNA"/>
</dbReference>
<evidence type="ECO:0000313" key="6">
    <source>
        <dbReference type="Proteomes" id="UP000530403"/>
    </source>
</evidence>
<reference evidence="4 6" key="2">
    <citation type="submission" date="2020-07" db="EMBL/GenBank/DDBJ databases">
        <title>Sequencing the genomes of 1000 actinobacteria strains.</title>
        <authorList>
            <person name="Klenk H.-P."/>
        </authorList>
    </citation>
    <scope>NUCLEOTIDE SEQUENCE [LARGE SCALE GENOMIC DNA]</scope>
    <source>
        <strain evidence="4 6">DSM 41455</strain>
    </source>
</reference>
<dbReference type="Gene3D" id="3.40.1410.10">
    <property type="entry name" value="Chorismate lyase-like"/>
    <property type="match status" value="1"/>
</dbReference>
<gene>
    <name evidence="4" type="ORF">HEB29_002687</name>
    <name evidence="3" type="ORF">Sfulv_28560</name>
</gene>
<evidence type="ECO:0000313" key="4">
    <source>
        <dbReference type="EMBL" id="NYE41676.1"/>
    </source>
</evidence>
<keyword evidence="5" id="KW-1185">Reference proteome</keyword>
<dbReference type="InterPro" id="IPR028978">
    <property type="entry name" value="Chorismate_lyase_/UTRA_dom_sf"/>
</dbReference>
<dbReference type="InterPro" id="IPR050679">
    <property type="entry name" value="Bact_HTH_transcr_reg"/>
</dbReference>
<dbReference type="PANTHER" id="PTHR44846:SF17">
    <property type="entry name" value="GNTR-FAMILY TRANSCRIPTIONAL REGULATOR"/>
    <property type="match status" value="1"/>
</dbReference>
<comment type="caution">
    <text evidence="3">The sequence shown here is derived from an EMBL/GenBank/DDBJ whole genome shotgun (WGS) entry which is preliminary data.</text>
</comment>
<sequence>MSSNNAIVRDATERYRTERREAGESRGAFESEIKRLGGTPRVETAIRRDTAPAQVADLLSIQASEQTVIRARHMYDGERLVQLADSYVPVDVAEAASIENPDPGRGGIISRMRDAGFGQTEVVEEITLYPATATEAEAFGVEVGSNLLQITHVGYTEAGRAVEVTVHRPGPGWVLRYNAPVG</sequence>
<dbReference type="GO" id="GO:0003677">
    <property type="term" value="F:DNA binding"/>
    <property type="evidence" value="ECO:0007669"/>
    <property type="project" value="InterPro"/>
</dbReference>
<reference evidence="3 5" key="1">
    <citation type="submission" date="2020-05" db="EMBL/GenBank/DDBJ databases">
        <title>Whole genome shotgun sequence of Streptomyces fulvorobeus NBRC 15897.</title>
        <authorList>
            <person name="Komaki H."/>
            <person name="Tamura T."/>
        </authorList>
    </citation>
    <scope>NUCLEOTIDE SEQUENCE [LARGE SCALE GENOMIC DNA]</scope>
    <source>
        <strain evidence="3 5">NBRC 15897</strain>
    </source>
</reference>
<proteinExistence type="predicted"/>
<evidence type="ECO:0000256" key="1">
    <source>
        <dbReference type="SAM" id="MobiDB-lite"/>
    </source>
</evidence>
<dbReference type="AlphaFoldDB" id="A0A7J0C688"/>